<dbReference type="AlphaFoldDB" id="A0A1F6EWZ2"/>
<protein>
    <recommendedName>
        <fullName evidence="1">PD-(D/E)XK endonuclease-like domain-containing protein</fullName>
    </recommendedName>
</protein>
<organism evidence="2 3">
    <name type="scientific">Candidatus Kaiserbacteria bacterium RIFCSPLOWO2_01_FULL_52_12b</name>
    <dbReference type="NCBI Taxonomy" id="1798509"/>
    <lineage>
        <taxon>Bacteria</taxon>
        <taxon>Candidatus Kaiseribacteriota</taxon>
    </lineage>
</organism>
<proteinExistence type="predicted"/>
<dbReference type="Gene3D" id="3.90.320.10">
    <property type="match status" value="1"/>
</dbReference>
<gene>
    <name evidence="2" type="ORF">A3A36_01185</name>
</gene>
<reference evidence="2 3" key="1">
    <citation type="journal article" date="2016" name="Nat. Commun.">
        <title>Thousands of microbial genomes shed light on interconnected biogeochemical processes in an aquifer system.</title>
        <authorList>
            <person name="Anantharaman K."/>
            <person name="Brown C.T."/>
            <person name="Hug L.A."/>
            <person name="Sharon I."/>
            <person name="Castelle C.J."/>
            <person name="Probst A.J."/>
            <person name="Thomas B.C."/>
            <person name="Singh A."/>
            <person name="Wilkins M.J."/>
            <person name="Karaoz U."/>
            <person name="Brodie E.L."/>
            <person name="Williams K.H."/>
            <person name="Hubbard S.S."/>
            <person name="Banfield J.F."/>
        </authorList>
    </citation>
    <scope>NUCLEOTIDE SEQUENCE [LARGE SCALE GENOMIC DNA]</scope>
</reference>
<dbReference type="InterPro" id="IPR038726">
    <property type="entry name" value="PDDEXK_AddAB-type"/>
</dbReference>
<dbReference type="Proteomes" id="UP000178811">
    <property type="component" value="Unassembled WGS sequence"/>
</dbReference>
<evidence type="ECO:0000313" key="3">
    <source>
        <dbReference type="Proteomes" id="UP000178811"/>
    </source>
</evidence>
<name>A0A1F6EWZ2_9BACT</name>
<dbReference type="Pfam" id="PF12705">
    <property type="entry name" value="PDDEXK_1"/>
    <property type="match status" value="1"/>
</dbReference>
<sequence>MKKKKRTSKRVRIPIKHWSHSSLMAFLRNPLAWYKRYVEEIYDTPTTPAAVVGSAGHVALEHFYRGAPKEVAIQKGLEYVRGVGDFEIDFGRAKTRRAKKEKRKKMEQEYLRAISYYLARPPRHKVLGVEVKGIVEVPGLPLPIKAVSDLVVESRVEEGAVDIVDHKFVASFSKGGAAKSLFIIQAIFNYYTVKKLFDKPVRRFIVYECKKTRNADGSSQMQRYIIDFRDRSEDFTVFHRLINDASAEISRHRLYLPNPSDMFEGENSFDIYRLGLVDD</sequence>
<comment type="caution">
    <text evidence="2">The sequence shown here is derived from an EMBL/GenBank/DDBJ whole genome shotgun (WGS) entry which is preliminary data.</text>
</comment>
<feature type="domain" description="PD-(D/E)XK endonuclease-like" evidence="1">
    <location>
        <begin position="17"/>
        <end position="250"/>
    </location>
</feature>
<dbReference type="EMBL" id="MFLW01000023">
    <property type="protein sequence ID" value="OGG78128.1"/>
    <property type="molecule type" value="Genomic_DNA"/>
</dbReference>
<dbReference type="InterPro" id="IPR011604">
    <property type="entry name" value="PDDEXK-like_dom_sf"/>
</dbReference>
<evidence type="ECO:0000259" key="1">
    <source>
        <dbReference type="Pfam" id="PF12705"/>
    </source>
</evidence>
<accession>A0A1F6EWZ2</accession>
<evidence type="ECO:0000313" key="2">
    <source>
        <dbReference type="EMBL" id="OGG78128.1"/>
    </source>
</evidence>